<evidence type="ECO:0000256" key="7">
    <source>
        <dbReference type="ARBA" id="ARBA00022490"/>
    </source>
</evidence>
<organism evidence="17 18">
    <name type="scientific">Branchiostoma lanceolatum</name>
    <name type="common">Common lancelet</name>
    <name type="synonym">Amphioxus lanceolatum</name>
    <dbReference type="NCBI Taxonomy" id="7740"/>
    <lineage>
        <taxon>Eukaryota</taxon>
        <taxon>Metazoa</taxon>
        <taxon>Chordata</taxon>
        <taxon>Cephalochordata</taxon>
        <taxon>Leptocardii</taxon>
        <taxon>Amphioxiformes</taxon>
        <taxon>Branchiostomatidae</taxon>
        <taxon>Branchiostoma</taxon>
    </lineage>
</organism>
<dbReference type="PANTHER" id="PTHR23355">
    <property type="entry name" value="RIBONUCLEASE"/>
    <property type="match status" value="1"/>
</dbReference>
<evidence type="ECO:0000256" key="5">
    <source>
        <dbReference type="ARBA" id="ARBA00012163"/>
    </source>
</evidence>
<comment type="subcellular location">
    <subcellularLocation>
        <location evidence="3">Cytoplasm</location>
    </subcellularLocation>
</comment>
<dbReference type="GO" id="GO:0006402">
    <property type="term" value="P:mRNA catabolic process"/>
    <property type="evidence" value="ECO:0007669"/>
    <property type="project" value="TreeGrafter"/>
</dbReference>
<dbReference type="InterPro" id="IPR022966">
    <property type="entry name" value="RNase_II/R_CS"/>
</dbReference>
<reference evidence="17" key="1">
    <citation type="submission" date="2022-01" db="EMBL/GenBank/DDBJ databases">
        <authorList>
            <person name="Braso-Vives M."/>
        </authorList>
    </citation>
    <scope>NUCLEOTIDE SEQUENCE</scope>
</reference>
<dbReference type="GO" id="GO:0003723">
    <property type="term" value="F:RNA binding"/>
    <property type="evidence" value="ECO:0007669"/>
    <property type="project" value="UniProtKB-KW"/>
</dbReference>
<keyword evidence="13" id="KW-0694">RNA-binding</keyword>
<dbReference type="CDD" id="cd09862">
    <property type="entry name" value="PIN_Rrp44-like"/>
    <property type="match status" value="1"/>
</dbReference>
<dbReference type="InterPro" id="IPR033771">
    <property type="entry name" value="Rrp44_CSD1"/>
</dbReference>
<feature type="compositionally biased region" description="Low complexity" evidence="15">
    <location>
        <begin position="998"/>
        <end position="1008"/>
    </location>
</feature>
<dbReference type="SUPFAM" id="SSF50249">
    <property type="entry name" value="Nucleic acid-binding proteins"/>
    <property type="match status" value="3"/>
</dbReference>
<comment type="cofactor">
    <cofactor evidence="2">
        <name>Mg(2+)</name>
        <dbReference type="ChEBI" id="CHEBI:18420"/>
    </cofactor>
</comment>
<evidence type="ECO:0000256" key="10">
    <source>
        <dbReference type="ARBA" id="ARBA00022835"/>
    </source>
</evidence>
<dbReference type="InterPro" id="IPR050180">
    <property type="entry name" value="RNR_Ribonuclease"/>
</dbReference>
<dbReference type="EC" id="3.1.13.1" evidence="5"/>
<keyword evidence="10" id="KW-0271">Exosome</keyword>
<evidence type="ECO:0000256" key="12">
    <source>
        <dbReference type="ARBA" id="ARBA00022842"/>
    </source>
</evidence>
<evidence type="ECO:0000256" key="14">
    <source>
        <dbReference type="RuleBase" id="RU003901"/>
    </source>
</evidence>
<evidence type="ECO:0000313" key="18">
    <source>
        <dbReference type="Proteomes" id="UP000838412"/>
    </source>
</evidence>
<dbReference type="SMART" id="SM00955">
    <property type="entry name" value="RNB"/>
    <property type="match status" value="1"/>
</dbReference>
<evidence type="ECO:0000256" key="1">
    <source>
        <dbReference type="ARBA" id="ARBA00001849"/>
    </source>
</evidence>
<dbReference type="Gene3D" id="2.40.50.700">
    <property type="match status" value="1"/>
</dbReference>
<keyword evidence="9" id="KW-0378">Hydrolase</keyword>
<comment type="catalytic activity">
    <reaction evidence="1">
        <text>Exonucleolytic cleavage in the 3'- to 5'-direction to yield nucleoside 5'-phosphates.</text>
        <dbReference type="EC" id="3.1.13.1"/>
    </reaction>
</comment>
<dbReference type="FunFam" id="2.40.50.700:FF:000004">
    <property type="entry name" value="Exosome complex exonuclease RRP44 homolog A"/>
    <property type="match status" value="1"/>
</dbReference>
<sequence>MIKTEKHLRLKTGTGRTVRVVREHYLRDDVSCNSRLCMAECRNEGPGLLPKDVTHYVVPDCQVTRDYLEILEFPEIRGVLFTGTVVHSMQHQAGRRAHNRLRNLLRDPRQECAVFANEFQQYAYCPREQGETLEKWQSRSTYKAAEWYYNHLAGQIPVVVLSEDPQIQEEYGPMTPGVFVVNMGEYLNNFWPDLQAAHDIYESLVAGLQEKGKSTGGSKEYIDYLPVEVVEAGIKSGRYLRGNLQVNKHRAQQEAFVRMSSSSGGKDVELHTDVIVVGTALRNRAVHGDTVAVELLPRSEWKGRSTAITDNTEGVSSETEEESKSVMPTGKVVAVMQRSWRDYVCSFAEDEETQGQKKNPGKVLVIPYDYRIPKIRISTRQADQLKDHRIVVRIDSWEADSQYPNGHFVRSLGPSGDLETETAALLVENSISVAPFSEGQVKELPTNTEESPWVMQPEEVARRRDLRHTHLIFSIDPVGCEDVDDTLSIRKLPNGHLELGVHIADVTYFVRPNSLTDLEAKARATTVYLADRRYDMLPSILSADLCSLLGSVDRYAMSVLWELDNKYEVLDVWYGRTIIRSAYKMFYEAAQAVHDRKPEEELIQSIPELQELDTDTARNRLEQICWAVDSLMDITDHLRAGRLREGGLELEGVEVQVQLGDSKEIEKLVPKQPLAVHETVAECMIFANHWVAKRIAETFPNNALLRHHPLPRQEHFESLVECAKAQGFSIDTSSNKALAESLDKCVSKDDPVVNKLLRTLATQAMSNAQYFSTGSLPRDQYFHYGLALDQYTHFTSPIRRYADVIVHRLLLAAIGVEDERSAGVVKNQELEELSQHINNRNRAAQHAQRSSTELFQALYFKDKDPEDECCTADAVIFSLRANGVLVFVPKYGVKGPLYLKDRDGLVVCVEKDGTVSNTSGTLIRKQFEVVVQSTKGSTTFRLFQHLTVRLSLQRSRAHPQTLTVTLVAAKPYKPDLERVKGESSAPARTDVVKEVKGSSAESSTSQGSHDTTAAMGSEFPELLCEYGQSRSCDTLYGLMEVFREMSLAEA</sequence>
<dbReference type="GO" id="GO:0016075">
    <property type="term" value="P:rRNA catabolic process"/>
    <property type="evidence" value="ECO:0007669"/>
    <property type="project" value="TreeGrafter"/>
</dbReference>
<name>A0A8K0EKW6_BRALA</name>
<dbReference type="Gene3D" id="2.40.50.690">
    <property type="match status" value="1"/>
</dbReference>
<evidence type="ECO:0000256" key="11">
    <source>
        <dbReference type="ARBA" id="ARBA00022839"/>
    </source>
</evidence>
<evidence type="ECO:0000256" key="9">
    <source>
        <dbReference type="ARBA" id="ARBA00022801"/>
    </source>
</evidence>
<dbReference type="PROSITE" id="PS01175">
    <property type="entry name" value="RIBONUCLEASE_II"/>
    <property type="match status" value="1"/>
</dbReference>
<dbReference type="OrthoDB" id="372421at2759"/>
<dbReference type="AlphaFoldDB" id="A0A8K0EKW6"/>
<dbReference type="GO" id="GO:0000177">
    <property type="term" value="C:cytoplasmic exosome (RNase complex)"/>
    <property type="evidence" value="ECO:0007669"/>
    <property type="project" value="TreeGrafter"/>
</dbReference>
<dbReference type="PANTHER" id="PTHR23355:SF30">
    <property type="entry name" value="DIS3-LIKE EXONUCLEASE 1"/>
    <property type="match status" value="1"/>
</dbReference>
<dbReference type="Gene3D" id="3.40.50.1010">
    <property type="entry name" value="5'-nuclease"/>
    <property type="match status" value="1"/>
</dbReference>
<evidence type="ECO:0000256" key="3">
    <source>
        <dbReference type="ARBA" id="ARBA00004496"/>
    </source>
</evidence>
<dbReference type="Gene3D" id="2.40.50.140">
    <property type="entry name" value="Nucleic acid-binding proteins"/>
    <property type="match status" value="1"/>
</dbReference>
<dbReference type="GO" id="GO:0019899">
    <property type="term" value="F:enzyme binding"/>
    <property type="evidence" value="ECO:0007669"/>
    <property type="project" value="UniProtKB-ARBA"/>
</dbReference>
<dbReference type="InterPro" id="IPR001900">
    <property type="entry name" value="RNase_II/R"/>
</dbReference>
<dbReference type="EMBL" id="OV696687">
    <property type="protein sequence ID" value="CAH1254950.1"/>
    <property type="molecule type" value="Genomic_DNA"/>
</dbReference>
<dbReference type="Pfam" id="PF00773">
    <property type="entry name" value="RNB"/>
    <property type="match status" value="1"/>
</dbReference>
<dbReference type="FunFam" id="3.40.50.1010:FF:000021">
    <property type="entry name" value="DIS3-like exonuclease 1 isoform X1"/>
    <property type="match status" value="1"/>
</dbReference>
<keyword evidence="12" id="KW-0460">Magnesium</keyword>
<comment type="similarity">
    <text evidence="4 14">Belongs to the RNR ribonuclease family.</text>
</comment>
<dbReference type="Pfam" id="PF17216">
    <property type="entry name" value="Rrp44_CSD1"/>
    <property type="match status" value="1"/>
</dbReference>
<keyword evidence="7" id="KW-0963">Cytoplasm</keyword>
<evidence type="ECO:0000313" key="17">
    <source>
        <dbReference type="EMBL" id="CAH1254950.1"/>
    </source>
</evidence>
<keyword evidence="11" id="KW-0269">Exonuclease</keyword>
<dbReference type="Pfam" id="PF17849">
    <property type="entry name" value="OB_Dis3"/>
    <property type="match status" value="1"/>
</dbReference>
<proteinExistence type="inferred from homology"/>
<accession>A0A8K0EKW6</accession>
<keyword evidence="18" id="KW-1185">Reference proteome</keyword>
<dbReference type="GO" id="GO:0010467">
    <property type="term" value="P:gene expression"/>
    <property type="evidence" value="ECO:0007669"/>
    <property type="project" value="UniProtKB-ARBA"/>
</dbReference>
<dbReference type="InterPro" id="IPR012340">
    <property type="entry name" value="NA-bd_OB-fold"/>
</dbReference>
<evidence type="ECO:0000256" key="4">
    <source>
        <dbReference type="ARBA" id="ARBA00005785"/>
    </source>
</evidence>
<dbReference type="Proteomes" id="UP000838412">
    <property type="component" value="Chromosome 2"/>
</dbReference>
<dbReference type="GO" id="GO:0008859">
    <property type="term" value="F:exoribonuclease II activity"/>
    <property type="evidence" value="ECO:0007669"/>
    <property type="project" value="UniProtKB-EC"/>
</dbReference>
<keyword evidence="8" id="KW-0540">Nuclease</keyword>
<evidence type="ECO:0000256" key="6">
    <source>
        <dbReference type="ARBA" id="ARBA00016366"/>
    </source>
</evidence>
<dbReference type="InterPro" id="IPR041505">
    <property type="entry name" value="Dis3_CSD2"/>
</dbReference>
<evidence type="ECO:0000256" key="8">
    <source>
        <dbReference type="ARBA" id="ARBA00022722"/>
    </source>
</evidence>
<feature type="region of interest" description="Disordered" evidence="15">
    <location>
        <begin position="977"/>
        <end position="1013"/>
    </location>
</feature>
<evidence type="ECO:0000256" key="15">
    <source>
        <dbReference type="SAM" id="MobiDB-lite"/>
    </source>
</evidence>
<evidence type="ECO:0000259" key="16">
    <source>
        <dbReference type="SMART" id="SM00955"/>
    </source>
</evidence>
<evidence type="ECO:0000256" key="13">
    <source>
        <dbReference type="ARBA" id="ARBA00022884"/>
    </source>
</evidence>
<protein>
    <recommendedName>
        <fullName evidence="6">DIS3-like exonuclease 1</fullName>
        <ecNumber evidence="5">3.1.13.1</ecNumber>
    </recommendedName>
</protein>
<evidence type="ECO:0000256" key="2">
    <source>
        <dbReference type="ARBA" id="ARBA00001946"/>
    </source>
</evidence>
<feature type="domain" description="RNB" evidence="16">
    <location>
        <begin position="463"/>
        <end position="816"/>
    </location>
</feature>
<gene>
    <name evidence="17" type="primary">DIS3L</name>
    <name evidence="17" type="ORF">BLAG_LOCUS14166</name>
</gene>